<evidence type="ECO:0000313" key="2">
    <source>
        <dbReference type="EMBL" id="MCM2393924.1"/>
    </source>
</evidence>
<dbReference type="SUPFAM" id="SSF47413">
    <property type="entry name" value="lambda repressor-like DNA-binding domains"/>
    <property type="match status" value="1"/>
</dbReference>
<sequence length="120" mass="13081">MRKNRSDPPPITFLAEGEWPTGRLTPDAPPTAHLGQHLAQRLEQALADHSLSARAAADKARCTHPTVMRILNGTGAPDARTVLHLEIVLRTRLWPAAPHRHFPLPPEPALVPTPENGAPK</sequence>
<comment type="caution">
    <text evidence="2">The sequence shown here is derived from an EMBL/GenBank/DDBJ whole genome shotgun (WGS) entry which is preliminary data.</text>
</comment>
<evidence type="ECO:0000256" key="1">
    <source>
        <dbReference type="SAM" id="MobiDB-lite"/>
    </source>
</evidence>
<dbReference type="InterPro" id="IPR001387">
    <property type="entry name" value="Cro/C1-type_HTH"/>
</dbReference>
<evidence type="ECO:0000313" key="3">
    <source>
        <dbReference type="Proteomes" id="UP001431429"/>
    </source>
</evidence>
<evidence type="ECO:0008006" key="4">
    <source>
        <dbReference type="Google" id="ProtNLM"/>
    </source>
</evidence>
<protein>
    <recommendedName>
        <fullName evidence="4">XRE family transcriptional regulator</fullName>
    </recommendedName>
</protein>
<reference evidence="2" key="1">
    <citation type="submission" date="2022-06" db="EMBL/GenBank/DDBJ databases">
        <title>Genome public.</title>
        <authorList>
            <person name="Sun Q."/>
        </authorList>
    </citation>
    <scope>NUCLEOTIDE SEQUENCE</scope>
    <source>
        <strain evidence="2">CWNU-1</strain>
    </source>
</reference>
<name>A0ABT0V154_9ACTN</name>
<dbReference type="RefSeq" id="WP_250924214.1">
    <property type="nucleotide sequence ID" value="NZ_JAMQAW010000095.1"/>
</dbReference>
<dbReference type="Proteomes" id="UP001431429">
    <property type="component" value="Unassembled WGS sequence"/>
</dbReference>
<dbReference type="CDD" id="cd00093">
    <property type="entry name" value="HTH_XRE"/>
    <property type="match status" value="1"/>
</dbReference>
<proteinExistence type="predicted"/>
<feature type="region of interest" description="Disordered" evidence="1">
    <location>
        <begin position="1"/>
        <end position="32"/>
    </location>
</feature>
<gene>
    <name evidence="2" type="ORF">NBG84_37605</name>
</gene>
<dbReference type="EMBL" id="JAMQAW010000095">
    <property type="protein sequence ID" value="MCM2393924.1"/>
    <property type="molecule type" value="Genomic_DNA"/>
</dbReference>
<accession>A0ABT0V154</accession>
<keyword evidence="3" id="KW-1185">Reference proteome</keyword>
<dbReference type="InterPro" id="IPR010982">
    <property type="entry name" value="Lambda_DNA-bd_dom_sf"/>
</dbReference>
<organism evidence="2 3">
    <name type="scientific">Streptomyces albipurpureus</name>
    <dbReference type="NCBI Taxonomy" id="2897419"/>
    <lineage>
        <taxon>Bacteria</taxon>
        <taxon>Bacillati</taxon>
        <taxon>Actinomycetota</taxon>
        <taxon>Actinomycetes</taxon>
        <taxon>Kitasatosporales</taxon>
        <taxon>Streptomycetaceae</taxon>
        <taxon>Streptomyces</taxon>
    </lineage>
</organism>